<dbReference type="Pfam" id="PF00756">
    <property type="entry name" value="Esterase"/>
    <property type="match status" value="1"/>
</dbReference>
<keyword evidence="8" id="KW-0624">Polysaccharide degradation</keyword>
<dbReference type="PANTHER" id="PTHR48098">
    <property type="entry name" value="ENTEROCHELIN ESTERASE-RELATED"/>
    <property type="match status" value="1"/>
</dbReference>
<dbReference type="PROSITE" id="PS00448">
    <property type="entry name" value="CLOS_CELLULOSOME_RPT"/>
    <property type="match status" value="1"/>
</dbReference>
<feature type="signal peptide" evidence="9">
    <location>
        <begin position="1"/>
        <end position="27"/>
    </location>
</feature>
<keyword evidence="3 9" id="KW-0732">Signal</keyword>
<dbReference type="CDD" id="cd14256">
    <property type="entry name" value="Dockerin_I"/>
    <property type="match status" value="1"/>
</dbReference>
<evidence type="ECO:0000256" key="4">
    <source>
        <dbReference type="ARBA" id="ARBA00022801"/>
    </source>
</evidence>
<evidence type="ECO:0000259" key="10">
    <source>
        <dbReference type="PROSITE" id="PS51766"/>
    </source>
</evidence>
<evidence type="ECO:0000256" key="9">
    <source>
        <dbReference type="SAM" id="SignalP"/>
    </source>
</evidence>
<feature type="domain" description="Dockerin" evidence="10">
    <location>
        <begin position="323"/>
        <end position="391"/>
    </location>
</feature>
<evidence type="ECO:0000256" key="2">
    <source>
        <dbReference type="ARBA" id="ARBA00012601"/>
    </source>
</evidence>
<dbReference type="Gene3D" id="1.10.1330.10">
    <property type="entry name" value="Dockerin domain"/>
    <property type="match status" value="1"/>
</dbReference>
<dbReference type="InterPro" id="IPR050583">
    <property type="entry name" value="Mycobacterial_A85_antigen"/>
</dbReference>
<keyword evidence="5" id="KW-0136">Cellulose degradation</keyword>
<dbReference type="InterPro" id="IPR000801">
    <property type="entry name" value="Esterase-like"/>
</dbReference>
<dbReference type="STRING" id="1330534.L323_19645"/>
<dbReference type="PROSITE" id="PS51766">
    <property type="entry name" value="DOCKERIN"/>
    <property type="match status" value="1"/>
</dbReference>
<dbReference type="InterPro" id="IPR029058">
    <property type="entry name" value="AB_hydrolase_fold"/>
</dbReference>
<dbReference type="PROSITE" id="PS00018">
    <property type="entry name" value="EF_HAND_1"/>
    <property type="match status" value="1"/>
</dbReference>
<evidence type="ECO:0000256" key="3">
    <source>
        <dbReference type="ARBA" id="ARBA00022729"/>
    </source>
</evidence>
<dbReference type="GO" id="GO:0030245">
    <property type="term" value="P:cellulose catabolic process"/>
    <property type="evidence" value="ECO:0007669"/>
    <property type="project" value="UniProtKB-KW"/>
</dbReference>
<dbReference type="AlphaFoldDB" id="U4QWK4"/>
<dbReference type="GO" id="GO:0008810">
    <property type="term" value="F:cellulase activity"/>
    <property type="evidence" value="ECO:0007669"/>
    <property type="project" value="UniProtKB-EC"/>
</dbReference>
<evidence type="ECO:0000256" key="6">
    <source>
        <dbReference type="ARBA" id="ARBA00023277"/>
    </source>
</evidence>
<keyword evidence="4" id="KW-0378">Hydrolase</keyword>
<dbReference type="PATRIC" id="fig|1330534.3.peg.3901"/>
<evidence type="ECO:0000256" key="8">
    <source>
        <dbReference type="ARBA" id="ARBA00023326"/>
    </source>
</evidence>
<dbReference type="OrthoDB" id="9777383at2"/>
<proteinExistence type="predicted"/>
<reference evidence="11 12" key="1">
    <citation type="journal article" date="2013" name="Genome Announc.">
        <title>Draft Genome Sequence of the Cellulolytic Bacterium Clostridium papyrosolvens C7 (ATCC 700395).</title>
        <authorList>
            <person name="Zepeda V."/>
            <person name="Dassa B."/>
            <person name="Borovok I."/>
            <person name="Lamed R."/>
            <person name="Bayer E.A."/>
            <person name="Cate J.H."/>
        </authorList>
    </citation>
    <scope>NUCLEOTIDE SEQUENCE [LARGE SCALE GENOMIC DNA]</scope>
    <source>
        <strain evidence="11 12">C7</strain>
    </source>
</reference>
<keyword evidence="7" id="KW-0326">Glycosidase</keyword>
<keyword evidence="6" id="KW-0119">Carbohydrate metabolism</keyword>
<dbReference type="SUPFAM" id="SSF53474">
    <property type="entry name" value="alpha/beta-Hydrolases"/>
    <property type="match status" value="1"/>
</dbReference>
<sequence>MFWKKGFKKSLCFVLSSIMTLSVVSTANISVSAADASDKVFKPLPYEYKMTSSKQGTIERLSYNFGNDTKYFNVYLPNGYNQSDTSKKYNVVYLMHGGGEDENLLFGGPGQNKELKVIIDNMIAKGDIEPVIVVTPSFYKGNNDVAGFPQELSTTLIPLVETKYNTYLKSKSTADMKSSRDHRAFGGFSMGSVCTWYTYINCLDYIKYFMPYSGDCWALGSTAGSSKPTETAQYLADVAKKAGYKAPHDFKLFCATGSDDIAYPNMKPQIDAMKKLTDTFVYSSDIKNGNFYFMVANGGTHAWTWINQYIYNVLPDLFKDIAPVQTLGDLNNDGSVDSTDYALLKMHMLNITPLTGDALKNADVDRNGQVDSIDFALLKKYLLGSISAFPV</sequence>
<dbReference type="EC" id="3.2.1.4" evidence="2"/>
<dbReference type="EMBL" id="ATAY01000098">
    <property type="protein sequence ID" value="EPR07646.1"/>
    <property type="molecule type" value="Genomic_DNA"/>
</dbReference>
<comment type="catalytic activity">
    <reaction evidence="1">
        <text>Endohydrolysis of (1-&gt;4)-beta-D-glucosidic linkages in cellulose, lichenin and cereal beta-D-glucans.</text>
        <dbReference type="EC" id="3.2.1.4"/>
    </reaction>
</comment>
<dbReference type="Pfam" id="PF00404">
    <property type="entry name" value="Dockerin_1"/>
    <property type="match status" value="1"/>
</dbReference>
<protein>
    <recommendedName>
        <fullName evidence="2">cellulase</fullName>
        <ecNumber evidence="2">3.2.1.4</ecNumber>
    </recommendedName>
</protein>
<dbReference type="InterPro" id="IPR002105">
    <property type="entry name" value="Dockerin_1_rpt"/>
</dbReference>
<accession>U4QWK4</accession>
<gene>
    <name evidence="11" type="ORF">L323_19645</name>
</gene>
<dbReference type="InterPro" id="IPR018247">
    <property type="entry name" value="EF_Hand_1_Ca_BS"/>
</dbReference>
<dbReference type="SUPFAM" id="SSF63446">
    <property type="entry name" value="Type I dockerin domain"/>
    <property type="match status" value="1"/>
</dbReference>
<evidence type="ECO:0000313" key="12">
    <source>
        <dbReference type="Proteomes" id="UP000016860"/>
    </source>
</evidence>
<dbReference type="InterPro" id="IPR016134">
    <property type="entry name" value="Dockerin_dom"/>
</dbReference>
<dbReference type="InterPro" id="IPR036439">
    <property type="entry name" value="Dockerin_dom_sf"/>
</dbReference>
<evidence type="ECO:0000256" key="1">
    <source>
        <dbReference type="ARBA" id="ARBA00000966"/>
    </source>
</evidence>
<dbReference type="Proteomes" id="UP000016860">
    <property type="component" value="Unassembled WGS sequence"/>
</dbReference>
<evidence type="ECO:0000256" key="7">
    <source>
        <dbReference type="ARBA" id="ARBA00023295"/>
    </source>
</evidence>
<organism evidence="11 12">
    <name type="scientific">Ruminiclostridium papyrosolvens C7</name>
    <dbReference type="NCBI Taxonomy" id="1330534"/>
    <lineage>
        <taxon>Bacteria</taxon>
        <taxon>Bacillati</taxon>
        <taxon>Bacillota</taxon>
        <taxon>Clostridia</taxon>
        <taxon>Eubacteriales</taxon>
        <taxon>Oscillospiraceae</taxon>
        <taxon>Ruminiclostridium</taxon>
    </lineage>
</organism>
<comment type="caution">
    <text evidence="11">The sequence shown here is derived from an EMBL/GenBank/DDBJ whole genome shotgun (WGS) entry which is preliminary data.</text>
</comment>
<evidence type="ECO:0000313" key="11">
    <source>
        <dbReference type="EMBL" id="EPR07646.1"/>
    </source>
</evidence>
<dbReference type="Gene3D" id="3.40.50.1820">
    <property type="entry name" value="alpha/beta hydrolase"/>
    <property type="match status" value="1"/>
</dbReference>
<evidence type="ECO:0000256" key="5">
    <source>
        <dbReference type="ARBA" id="ARBA00023001"/>
    </source>
</evidence>
<feature type="chain" id="PRO_5039617402" description="cellulase" evidence="9">
    <location>
        <begin position="28"/>
        <end position="391"/>
    </location>
</feature>
<name>U4QWK4_9FIRM</name>
<dbReference type="RefSeq" id="WP_020817281.1">
    <property type="nucleotide sequence ID" value="NZ_ATAY01000098.1"/>
</dbReference>